<evidence type="ECO:0000256" key="2">
    <source>
        <dbReference type="SAM" id="MobiDB-lite"/>
    </source>
</evidence>
<evidence type="ECO:0000313" key="3">
    <source>
        <dbReference type="EMBL" id="CAD5211630.1"/>
    </source>
</evidence>
<sequence length="359" mass="41734">MGERKGQNFYYPPDFNYKTHKNLNNYHGTHALRERASKIKEGILVIRFEMPFNVWCLGCNNHVGMGVRYNAEKKKIGMYYTTPLYEFRMKCHLCDNYFVIRTDPKNFDYEMVEGLRRQDKRFDPSDIDNLGAVDRTFQQKLAGDAMFKAEHQTDDKKKAGDEEHQIEKLIRIKQRDKSSYDANCELRRQFRYQKRALNEQRAADNDLKQRLSLNIDLMPSTSEDHVMAQRMLRLKNVKSHDEHREEERREIESAPIFGAKRKGLPINLKPKESRDKSFDLGGIVRKKTKREEDSTKEVTETNTESASELTLIDGNITKETTVVGTTSENEITVRNDENPKPTQSGTSSSIGLVDYDDSD</sequence>
<evidence type="ECO:0008006" key="5">
    <source>
        <dbReference type="Google" id="ProtNLM"/>
    </source>
</evidence>
<keyword evidence="4" id="KW-1185">Reference proteome</keyword>
<dbReference type="GO" id="GO:0000398">
    <property type="term" value="P:mRNA splicing, via spliceosome"/>
    <property type="evidence" value="ECO:0007669"/>
    <property type="project" value="InterPro"/>
</dbReference>
<accession>A0A811K8D0</accession>
<dbReference type="GO" id="GO:0071014">
    <property type="term" value="C:post-mRNA release spliceosomal complex"/>
    <property type="evidence" value="ECO:0007669"/>
    <property type="project" value="TreeGrafter"/>
</dbReference>
<dbReference type="AlphaFoldDB" id="A0A811K8D0"/>
<dbReference type="InterPro" id="IPR007590">
    <property type="entry name" value="Saf4/Yju2"/>
</dbReference>
<dbReference type="PANTHER" id="PTHR12111:SF2">
    <property type="entry name" value="SPLICING FACTOR YJU2B-RELATED"/>
    <property type="match status" value="1"/>
</dbReference>
<dbReference type="EMBL" id="CAJFDH010000002">
    <property type="protein sequence ID" value="CAD5211630.1"/>
    <property type="molecule type" value="Genomic_DNA"/>
</dbReference>
<feature type="region of interest" description="Disordered" evidence="2">
    <location>
        <begin position="283"/>
        <end position="359"/>
    </location>
</feature>
<gene>
    <name evidence="3" type="ORF">BOKJ2_LOCUS3790</name>
</gene>
<name>A0A811K8D0_9BILA</name>
<dbReference type="Pfam" id="PF04502">
    <property type="entry name" value="Saf4_Yju2"/>
    <property type="match status" value="1"/>
</dbReference>
<dbReference type="PANTHER" id="PTHR12111">
    <property type="entry name" value="SPLICING FACTOR YJU2"/>
    <property type="match status" value="1"/>
</dbReference>
<proteinExistence type="inferred from homology"/>
<evidence type="ECO:0000313" key="4">
    <source>
        <dbReference type="Proteomes" id="UP000614601"/>
    </source>
</evidence>
<dbReference type="OrthoDB" id="360327at2759"/>
<dbReference type="Proteomes" id="UP000783686">
    <property type="component" value="Unassembled WGS sequence"/>
</dbReference>
<dbReference type="EMBL" id="CAJFCW020000002">
    <property type="protein sequence ID" value="CAG9093958.1"/>
    <property type="molecule type" value="Genomic_DNA"/>
</dbReference>
<feature type="compositionally biased region" description="Basic and acidic residues" evidence="2">
    <location>
        <begin position="289"/>
        <end position="299"/>
    </location>
</feature>
<dbReference type="Proteomes" id="UP000614601">
    <property type="component" value="Unassembled WGS sequence"/>
</dbReference>
<protein>
    <recommendedName>
        <fullName evidence="5">DUF572 domain-containing protein</fullName>
    </recommendedName>
</protein>
<dbReference type="GO" id="GO:0005684">
    <property type="term" value="C:U2-type spliceosomal complex"/>
    <property type="evidence" value="ECO:0007669"/>
    <property type="project" value="TreeGrafter"/>
</dbReference>
<reference evidence="3" key="1">
    <citation type="submission" date="2020-09" db="EMBL/GenBank/DDBJ databases">
        <authorList>
            <person name="Kikuchi T."/>
        </authorList>
    </citation>
    <scope>NUCLEOTIDE SEQUENCE</scope>
    <source>
        <strain evidence="3">SH1</strain>
    </source>
</reference>
<organism evidence="3 4">
    <name type="scientific">Bursaphelenchus okinawaensis</name>
    <dbReference type="NCBI Taxonomy" id="465554"/>
    <lineage>
        <taxon>Eukaryota</taxon>
        <taxon>Metazoa</taxon>
        <taxon>Ecdysozoa</taxon>
        <taxon>Nematoda</taxon>
        <taxon>Chromadorea</taxon>
        <taxon>Rhabditida</taxon>
        <taxon>Tylenchina</taxon>
        <taxon>Tylenchomorpha</taxon>
        <taxon>Aphelenchoidea</taxon>
        <taxon>Aphelenchoididae</taxon>
        <taxon>Bursaphelenchus</taxon>
    </lineage>
</organism>
<evidence type="ECO:0000256" key="1">
    <source>
        <dbReference type="ARBA" id="ARBA00005595"/>
    </source>
</evidence>
<feature type="compositionally biased region" description="Polar residues" evidence="2">
    <location>
        <begin position="317"/>
        <end position="330"/>
    </location>
</feature>
<comment type="similarity">
    <text evidence="1">Belongs to the CWC16 family.</text>
</comment>
<feature type="compositionally biased region" description="Polar residues" evidence="2">
    <location>
        <begin position="340"/>
        <end position="350"/>
    </location>
</feature>
<comment type="caution">
    <text evidence="3">The sequence shown here is derived from an EMBL/GenBank/DDBJ whole genome shotgun (WGS) entry which is preliminary data.</text>
</comment>